<gene>
    <name evidence="2" type="ORF">BINO364_LOCUS12016</name>
</gene>
<evidence type="ECO:0000256" key="1">
    <source>
        <dbReference type="SAM" id="MobiDB-lite"/>
    </source>
</evidence>
<reference evidence="2" key="1">
    <citation type="submission" date="2021-12" db="EMBL/GenBank/DDBJ databases">
        <authorList>
            <person name="Martin H S."/>
        </authorList>
    </citation>
    <scope>NUCLEOTIDE SEQUENCE</scope>
</reference>
<keyword evidence="3" id="KW-1185">Reference proteome</keyword>
<protein>
    <submittedName>
        <fullName evidence="2">Uncharacterized protein</fullName>
    </submittedName>
</protein>
<organism evidence="2 3">
    <name type="scientific">Brenthis ino</name>
    <name type="common">lesser marbled fritillary</name>
    <dbReference type="NCBI Taxonomy" id="405034"/>
    <lineage>
        <taxon>Eukaryota</taxon>
        <taxon>Metazoa</taxon>
        <taxon>Ecdysozoa</taxon>
        <taxon>Arthropoda</taxon>
        <taxon>Hexapoda</taxon>
        <taxon>Insecta</taxon>
        <taxon>Pterygota</taxon>
        <taxon>Neoptera</taxon>
        <taxon>Endopterygota</taxon>
        <taxon>Lepidoptera</taxon>
        <taxon>Glossata</taxon>
        <taxon>Ditrysia</taxon>
        <taxon>Papilionoidea</taxon>
        <taxon>Nymphalidae</taxon>
        <taxon>Heliconiinae</taxon>
        <taxon>Argynnini</taxon>
        <taxon>Brenthis</taxon>
    </lineage>
</organism>
<dbReference type="AlphaFoldDB" id="A0A8J9YHU4"/>
<name>A0A8J9YHU4_9NEOP</name>
<sequence length="81" mass="8360">MGSEAGGLRAAGRRRAGAASLRRAAREGPQGACGQEWEGKEKRAKLAAVPVAARARRAPDVSCPAPKSRSLPAAALRRPST</sequence>
<dbReference type="EMBL" id="OV170226">
    <property type="protein sequence ID" value="CAH0726571.1"/>
    <property type="molecule type" value="Genomic_DNA"/>
</dbReference>
<feature type="region of interest" description="Disordered" evidence="1">
    <location>
        <begin position="1"/>
        <end position="81"/>
    </location>
</feature>
<evidence type="ECO:0000313" key="2">
    <source>
        <dbReference type="EMBL" id="CAH0726571.1"/>
    </source>
</evidence>
<accession>A0A8J9YHU4</accession>
<evidence type="ECO:0000313" key="3">
    <source>
        <dbReference type="Proteomes" id="UP000838878"/>
    </source>
</evidence>
<feature type="compositionally biased region" description="Low complexity" evidence="1">
    <location>
        <begin position="1"/>
        <end position="10"/>
    </location>
</feature>
<dbReference type="Proteomes" id="UP000838878">
    <property type="component" value="Chromosome 6"/>
</dbReference>
<proteinExistence type="predicted"/>
<feature type="non-terminal residue" evidence="2">
    <location>
        <position position="81"/>
    </location>
</feature>